<protein>
    <submittedName>
        <fullName evidence="2">Uncharacterized protein</fullName>
    </submittedName>
</protein>
<dbReference type="AlphaFoldDB" id="A0A5N6UZ03"/>
<dbReference type="Proteomes" id="UP000326950">
    <property type="component" value="Unassembled WGS sequence"/>
</dbReference>
<feature type="compositionally biased region" description="Basic and acidic residues" evidence="1">
    <location>
        <begin position="9"/>
        <end position="38"/>
    </location>
</feature>
<feature type="region of interest" description="Disordered" evidence="1">
    <location>
        <begin position="102"/>
        <end position="137"/>
    </location>
</feature>
<evidence type="ECO:0000313" key="2">
    <source>
        <dbReference type="EMBL" id="KAE8163935.1"/>
    </source>
</evidence>
<name>A0A5N6UZ03_ASPTM</name>
<sequence>MMAFSSSEAHMHRDRVIYGSGDSKRTYRDQAETKRSTSESDSNSKIIKGKKKQLKLGAICAALHHPDDLSLMGGGFGVPRARRPVIDGWVWAIHSDDVRNKPKPMGLADTPRGWETKGVPTAGSPRGKGEPKQKHTAKNLDCVEKWWKQRPDEGVLTTTNCGGGEKKRGKEVRLVEVVEMPEIRGEYLRWKASGCRWV</sequence>
<feature type="region of interest" description="Disordered" evidence="1">
    <location>
        <begin position="1"/>
        <end position="48"/>
    </location>
</feature>
<reference evidence="2 3" key="1">
    <citation type="submission" date="2019-04" db="EMBL/GenBank/DDBJ databases">
        <title>Friends and foes A comparative genomics study of 23 Aspergillus species from section Flavi.</title>
        <authorList>
            <consortium name="DOE Joint Genome Institute"/>
            <person name="Kjaerbolling I."/>
            <person name="Vesth T."/>
            <person name="Frisvad J.C."/>
            <person name="Nybo J.L."/>
            <person name="Theobald S."/>
            <person name="Kildgaard S."/>
            <person name="Isbrandt T."/>
            <person name="Kuo A."/>
            <person name="Sato A."/>
            <person name="Lyhne E.K."/>
            <person name="Kogle M.E."/>
            <person name="Wiebenga A."/>
            <person name="Kun R.S."/>
            <person name="Lubbers R.J."/>
            <person name="Makela M.R."/>
            <person name="Barry K."/>
            <person name="Chovatia M."/>
            <person name="Clum A."/>
            <person name="Daum C."/>
            <person name="Haridas S."/>
            <person name="He G."/>
            <person name="LaButti K."/>
            <person name="Lipzen A."/>
            <person name="Mondo S."/>
            <person name="Riley R."/>
            <person name="Salamov A."/>
            <person name="Simmons B.A."/>
            <person name="Magnuson J.K."/>
            <person name="Henrissat B."/>
            <person name="Mortensen U.H."/>
            <person name="Larsen T.O."/>
            <person name="Devries R.P."/>
            <person name="Grigoriev I.V."/>
            <person name="Machida M."/>
            <person name="Baker S.E."/>
            <person name="Andersen M.R."/>
        </authorList>
    </citation>
    <scope>NUCLEOTIDE SEQUENCE [LARGE SCALE GENOMIC DNA]</scope>
    <source>
        <strain evidence="2 3">CBS 117626</strain>
    </source>
</reference>
<gene>
    <name evidence="2" type="ORF">BDV40DRAFT_123559</name>
</gene>
<organism evidence="2 3">
    <name type="scientific">Aspergillus tamarii</name>
    <dbReference type="NCBI Taxonomy" id="41984"/>
    <lineage>
        <taxon>Eukaryota</taxon>
        <taxon>Fungi</taxon>
        <taxon>Dikarya</taxon>
        <taxon>Ascomycota</taxon>
        <taxon>Pezizomycotina</taxon>
        <taxon>Eurotiomycetes</taxon>
        <taxon>Eurotiomycetidae</taxon>
        <taxon>Eurotiales</taxon>
        <taxon>Aspergillaceae</taxon>
        <taxon>Aspergillus</taxon>
        <taxon>Aspergillus subgen. Circumdati</taxon>
    </lineage>
</organism>
<dbReference type="EMBL" id="ML738612">
    <property type="protein sequence ID" value="KAE8163935.1"/>
    <property type="molecule type" value="Genomic_DNA"/>
</dbReference>
<proteinExistence type="predicted"/>
<keyword evidence="3" id="KW-1185">Reference proteome</keyword>
<evidence type="ECO:0000313" key="3">
    <source>
        <dbReference type="Proteomes" id="UP000326950"/>
    </source>
</evidence>
<evidence type="ECO:0000256" key="1">
    <source>
        <dbReference type="SAM" id="MobiDB-lite"/>
    </source>
</evidence>
<accession>A0A5N6UZ03</accession>